<accession>A0ABR0LYM6</accession>
<proteinExistence type="predicted"/>
<gene>
    <name evidence="3" type="primary">SRV2_1</name>
    <name evidence="3" type="ORF">LTR16_004531</name>
</gene>
<dbReference type="Pfam" id="PF01213">
    <property type="entry name" value="CAP_N-CM"/>
    <property type="match status" value="1"/>
</dbReference>
<evidence type="ECO:0000259" key="2">
    <source>
        <dbReference type="Pfam" id="PF21938"/>
    </source>
</evidence>
<dbReference type="Gene3D" id="1.25.40.330">
    <property type="entry name" value="Adenylate cyclase-associated CAP, N-terminal domain"/>
    <property type="match status" value="1"/>
</dbReference>
<dbReference type="PANTHER" id="PTHR10652">
    <property type="entry name" value="ADENYLYL CYCLASE-ASSOCIATED PROTEIN"/>
    <property type="match status" value="1"/>
</dbReference>
<dbReference type="EMBL" id="JAVRRA010008817">
    <property type="protein sequence ID" value="KAK5255534.1"/>
    <property type="molecule type" value="Genomic_DNA"/>
</dbReference>
<comment type="caution">
    <text evidence="3">The sequence shown here is derived from an EMBL/GenBank/DDBJ whole genome shotgun (WGS) entry which is preliminary data.</text>
</comment>
<feature type="compositionally biased region" description="Pro residues" evidence="1">
    <location>
        <begin position="287"/>
        <end position="310"/>
    </location>
</feature>
<feature type="compositionally biased region" description="Polar residues" evidence="1">
    <location>
        <begin position="408"/>
        <end position="417"/>
    </location>
</feature>
<feature type="compositionally biased region" description="Polar residues" evidence="1">
    <location>
        <begin position="346"/>
        <end position="362"/>
    </location>
</feature>
<name>A0ABR0LYM6_9PEZI</name>
<dbReference type="Pfam" id="PF21938">
    <property type="entry name" value="CAP_N"/>
    <property type="match status" value="1"/>
</dbReference>
<evidence type="ECO:0000256" key="1">
    <source>
        <dbReference type="SAM" id="MobiDB-lite"/>
    </source>
</evidence>
<dbReference type="InterPro" id="IPR053950">
    <property type="entry name" value="CAP_N"/>
</dbReference>
<dbReference type="PANTHER" id="PTHR10652:SF0">
    <property type="entry name" value="ADENYLYL CYCLASE-ASSOCIATED PROTEIN"/>
    <property type="match status" value="1"/>
</dbReference>
<feature type="region of interest" description="Disordered" evidence="1">
    <location>
        <begin position="269"/>
        <end position="324"/>
    </location>
</feature>
<feature type="region of interest" description="Disordered" evidence="1">
    <location>
        <begin position="40"/>
        <end position="85"/>
    </location>
</feature>
<evidence type="ECO:0000313" key="4">
    <source>
        <dbReference type="Proteomes" id="UP001357485"/>
    </source>
</evidence>
<feature type="compositionally biased region" description="Basic and acidic residues" evidence="1">
    <location>
        <begin position="363"/>
        <end position="372"/>
    </location>
</feature>
<dbReference type="InterPro" id="IPR036222">
    <property type="entry name" value="CAP_N_sf"/>
</dbReference>
<dbReference type="Proteomes" id="UP001357485">
    <property type="component" value="Unassembled WGS sequence"/>
</dbReference>
<dbReference type="InterPro" id="IPR013992">
    <property type="entry name" value="Adenylate_cyclase-assoc_CAP_N"/>
</dbReference>
<dbReference type="SUPFAM" id="SSF101278">
    <property type="entry name" value="N-terminal domain of adenylylcyclase associated protein, CAP"/>
    <property type="match status" value="1"/>
</dbReference>
<organism evidence="3 4">
    <name type="scientific">Cryomyces antarcticus</name>
    <dbReference type="NCBI Taxonomy" id="329879"/>
    <lineage>
        <taxon>Eukaryota</taxon>
        <taxon>Fungi</taxon>
        <taxon>Dikarya</taxon>
        <taxon>Ascomycota</taxon>
        <taxon>Pezizomycotina</taxon>
        <taxon>Dothideomycetes</taxon>
        <taxon>Dothideomycetes incertae sedis</taxon>
        <taxon>Cryomyces</taxon>
    </lineage>
</organism>
<protein>
    <submittedName>
        <fullName evidence="3">Suppressor of rasval19</fullName>
    </submittedName>
</protein>
<keyword evidence="4" id="KW-1185">Reference proteome</keyword>
<reference evidence="3 4" key="1">
    <citation type="submission" date="2023-08" db="EMBL/GenBank/DDBJ databases">
        <title>Black Yeasts Isolated from many extreme environments.</title>
        <authorList>
            <person name="Coleine C."/>
            <person name="Stajich J.E."/>
            <person name="Selbmann L."/>
        </authorList>
    </citation>
    <scope>NUCLEOTIDE SEQUENCE [LARGE SCALE GENOMIC DNA]</scope>
    <source>
        <strain evidence="3 4">CCFEE 536</strain>
    </source>
</reference>
<feature type="region of interest" description="Disordered" evidence="1">
    <location>
        <begin position="339"/>
        <end position="417"/>
    </location>
</feature>
<dbReference type="InterPro" id="IPR001837">
    <property type="entry name" value="Adenylate_cyclase-assoc_CAP"/>
</dbReference>
<sequence>MTDVLTHRADKVVMAPEGVLTRLCARLEAATSRLEDIASTAYDQPNGAPPASRDVSEASADTAATPQTITASPIPTPTPSKSISLPPAIEDFDALISGDLKTFSDASNGLDAVIVEQASAVSRAFTAQRQFLIVTTKAKRPEMASPTYMNTISDIQQELMAVNDIREKNRASPLKDHLAMVGEGSSALGWVTVDSKPADFVAETLGGAQLYGNRVLKAYKDKDQAHVAFVQSYYKLIRSLAAYVKQHHLGGVTWNQKDGIDASEAVQQIKSGPTPNGSIVPGAAGDAPPPPPPPPPLPNFDNVPPPPPQPAAKSAPGGDMGAVFDQLNRGESVTAGLRKVDKSQMTHKNPSLRTSASVPTRSVSRDSTDRNRSPTPAKKPKPESMLTKKPPRKELDGNKWIIVGHPDPSTTPLRSNK</sequence>
<feature type="compositionally biased region" description="Low complexity" evidence="1">
    <location>
        <begin position="62"/>
        <end position="85"/>
    </location>
</feature>
<evidence type="ECO:0000313" key="3">
    <source>
        <dbReference type="EMBL" id="KAK5255534.1"/>
    </source>
</evidence>
<feature type="domain" description="CAP N-terminal" evidence="2">
    <location>
        <begin position="92"/>
        <end position="252"/>
    </location>
</feature>